<dbReference type="PROSITE" id="PS50887">
    <property type="entry name" value="GGDEF"/>
    <property type="match status" value="1"/>
</dbReference>
<dbReference type="PROSITE" id="PS50883">
    <property type="entry name" value="EAL"/>
    <property type="match status" value="1"/>
</dbReference>
<dbReference type="InterPro" id="IPR029787">
    <property type="entry name" value="Nucleotide_cyclase"/>
</dbReference>
<dbReference type="EMBL" id="AVPT01000017">
    <property type="protein sequence ID" value="KGM55707.1"/>
    <property type="molecule type" value="Genomic_DNA"/>
</dbReference>
<accession>A0A0A0F2U0</accession>
<dbReference type="PANTHER" id="PTHR33121:SF70">
    <property type="entry name" value="SIGNALING PROTEIN YKOW"/>
    <property type="match status" value="1"/>
</dbReference>
<keyword evidence="4" id="KW-1185">Reference proteome</keyword>
<evidence type="ECO:0000259" key="1">
    <source>
        <dbReference type="PROSITE" id="PS50883"/>
    </source>
</evidence>
<evidence type="ECO:0000313" key="3">
    <source>
        <dbReference type="EMBL" id="KGM55707.1"/>
    </source>
</evidence>
<dbReference type="SMART" id="SM00267">
    <property type="entry name" value="GGDEF"/>
    <property type="match status" value="1"/>
</dbReference>
<gene>
    <name evidence="3" type="ORF">N799_06390</name>
</gene>
<dbReference type="Gene3D" id="3.20.20.450">
    <property type="entry name" value="EAL domain"/>
    <property type="match status" value="1"/>
</dbReference>
<dbReference type="Pfam" id="PF00563">
    <property type="entry name" value="EAL"/>
    <property type="match status" value="1"/>
</dbReference>
<dbReference type="Proteomes" id="UP000029989">
    <property type="component" value="Unassembled WGS sequence"/>
</dbReference>
<dbReference type="SUPFAM" id="SSF55073">
    <property type="entry name" value="Nucleotide cyclase"/>
    <property type="match status" value="1"/>
</dbReference>
<dbReference type="InterPro" id="IPR035919">
    <property type="entry name" value="EAL_sf"/>
</dbReference>
<dbReference type="STRING" id="913325.N799_06390"/>
<dbReference type="AlphaFoldDB" id="A0A0A0F2U0"/>
<protein>
    <recommendedName>
        <fullName evidence="5">EAL domain-containing protein</fullName>
    </recommendedName>
</protein>
<dbReference type="PANTHER" id="PTHR33121">
    <property type="entry name" value="CYCLIC DI-GMP PHOSPHODIESTERASE PDEF"/>
    <property type="match status" value="1"/>
</dbReference>
<dbReference type="Pfam" id="PF00990">
    <property type="entry name" value="GGDEF"/>
    <property type="match status" value="1"/>
</dbReference>
<organism evidence="3 4">
    <name type="scientific">Lysobacter arseniciresistens ZS79</name>
    <dbReference type="NCBI Taxonomy" id="913325"/>
    <lineage>
        <taxon>Bacteria</taxon>
        <taxon>Pseudomonadati</taxon>
        <taxon>Pseudomonadota</taxon>
        <taxon>Gammaproteobacteria</taxon>
        <taxon>Lysobacterales</taxon>
        <taxon>Lysobacteraceae</taxon>
        <taxon>Novilysobacter</taxon>
    </lineage>
</organism>
<dbReference type="eggNOG" id="COG5001">
    <property type="taxonomic scope" value="Bacteria"/>
</dbReference>
<dbReference type="InterPro" id="IPR001633">
    <property type="entry name" value="EAL_dom"/>
</dbReference>
<feature type="domain" description="EAL" evidence="1">
    <location>
        <begin position="150"/>
        <end position="403"/>
    </location>
</feature>
<dbReference type="GO" id="GO:0071111">
    <property type="term" value="F:cyclic-guanylate-specific phosphodiesterase activity"/>
    <property type="evidence" value="ECO:0007669"/>
    <property type="project" value="InterPro"/>
</dbReference>
<reference evidence="3 4" key="1">
    <citation type="journal article" date="2015" name="Stand. Genomic Sci.">
        <title>Genomic information of the arsenic-resistant bacterium Lysobacter arseniciresistens type strain ZS79(T) and comparison of Lysobacter draft genomes.</title>
        <authorList>
            <person name="Liu L."/>
            <person name="Zhang S."/>
            <person name="Luo M."/>
            <person name="Wang G."/>
        </authorList>
    </citation>
    <scope>NUCLEOTIDE SEQUENCE [LARGE SCALE GENOMIC DNA]</scope>
    <source>
        <strain evidence="3 4">ZS79</strain>
    </source>
</reference>
<comment type="caution">
    <text evidence="3">The sequence shown here is derived from an EMBL/GenBank/DDBJ whole genome shotgun (WGS) entry which is preliminary data.</text>
</comment>
<feature type="domain" description="GGDEF" evidence="2">
    <location>
        <begin position="13"/>
        <end position="145"/>
    </location>
</feature>
<dbReference type="SUPFAM" id="SSF141868">
    <property type="entry name" value="EAL domain-like"/>
    <property type="match status" value="1"/>
</dbReference>
<proteinExistence type="predicted"/>
<dbReference type="InterPro" id="IPR050706">
    <property type="entry name" value="Cyclic-di-GMP_PDE-like"/>
</dbReference>
<evidence type="ECO:0000313" key="4">
    <source>
        <dbReference type="Proteomes" id="UP000029989"/>
    </source>
</evidence>
<dbReference type="InterPro" id="IPR000160">
    <property type="entry name" value="GGDEF_dom"/>
</dbReference>
<dbReference type="CDD" id="cd01948">
    <property type="entry name" value="EAL"/>
    <property type="match status" value="1"/>
</dbReference>
<dbReference type="InterPro" id="IPR043128">
    <property type="entry name" value="Rev_trsase/Diguanyl_cyclase"/>
</dbReference>
<dbReference type="Gene3D" id="3.30.70.270">
    <property type="match status" value="1"/>
</dbReference>
<sequence>MSSLLATQPSGDGVLGVMLVRLQRLPEIRIAHGYAAGEALAAATAQSIGQTLRPGDEVHVLDDAELAVLLPHLRDGNHALLAGLRVLRILDAPVVFGERAVPVSAAVGLAVGPDQGEDPETLLRRAGIAAGQARRGSERCVLYRAGSDATGVPYELLRAALAGNRLEVHLQPILDLARRRWVGIESLARWRDPEGGLVPPLEFIPLAEDTGLVADLTRWSLNTSLRHAARARRAVADLGVSVNLSPRVFGQRDFVAQVLSSLDVWDLPASALTLEVTETALMEDPATGFALLERLRAEDIGISIDDFGSGYSSLAYLKHLPATELKIDRAFVTDLCRDRRSEQLVHSIIDLGHDLGMEIVAEGVEDADTLERLARLGCDRAQGMHIERPQPAGTLIDLLAREAA</sequence>
<evidence type="ECO:0000259" key="2">
    <source>
        <dbReference type="PROSITE" id="PS50887"/>
    </source>
</evidence>
<name>A0A0A0F2U0_9GAMM</name>
<dbReference type="OrthoDB" id="9812358at2"/>
<evidence type="ECO:0008006" key="5">
    <source>
        <dbReference type="Google" id="ProtNLM"/>
    </source>
</evidence>
<dbReference type="SMART" id="SM00052">
    <property type="entry name" value="EAL"/>
    <property type="match status" value="1"/>
</dbReference>